<dbReference type="PANTHER" id="PTHR32289:SF1">
    <property type="entry name" value="PROTEIN FAM167A-LIKE"/>
    <property type="match status" value="1"/>
</dbReference>
<evidence type="ECO:0000313" key="2">
    <source>
        <dbReference type="Proteomes" id="UP001249851"/>
    </source>
</evidence>
<dbReference type="Proteomes" id="UP001249851">
    <property type="component" value="Unassembled WGS sequence"/>
</dbReference>
<organism evidence="1 2">
    <name type="scientific">Acropora cervicornis</name>
    <name type="common">Staghorn coral</name>
    <dbReference type="NCBI Taxonomy" id="6130"/>
    <lineage>
        <taxon>Eukaryota</taxon>
        <taxon>Metazoa</taxon>
        <taxon>Cnidaria</taxon>
        <taxon>Anthozoa</taxon>
        <taxon>Hexacorallia</taxon>
        <taxon>Scleractinia</taxon>
        <taxon>Astrocoeniina</taxon>
        <taxon>Acroporidae</taxon>
        <taxon>Acropora</taxon>
    </lineage>
</organism>
<dbReference type="AlphaFoldDB" id="A0AAD9QGZ9"/>
<reference evidence="1" key="1">
    <citation type="journal article" date="2023" name="G3 (Bethesda)">
        <title>Whole genome assembly and annotation of the endangered Caribbean coral Acropora cervicornis.</title>
        <authorList>
            <person name="Selwyn J.D."/>
            <person name="Vollmer S.V."/>
        </authorList>
    </citation>
    <scope>NUCLEOTIDE SEQUENCE</scope>
    <source>
        <strain evidence="1">K2</strain>
    </source>
</reference>
<sequence>MSRTNDSKQEQQQRRVNFNDACGMRAFTTKDLTVTGGKEHKVPVIQRDGASMTERELDLQNAIMWLRKELQEMKLQDKNLARQMINLRTRIKNMMKVDETDVNESDPTESFS</sequence>
<dbReference type="EMBL" id="JARQWQ010000034">
    <property type="protein sequence ID" value="KAK2561057.1"/>
    <property type="molecule type" value="Genomic_DNA"/>
</dbReference>
<accession>A0AAD9QGZ9</accession>
<gene>
    <name evidence="1" type="ORF">P5673_016191</name>
</gene>
<name>A0AAD9QGZ9_ACRCE</name>
<proteinExistence type="predicted"/>
<protein>
    <submittedName>
        <fullName evidence="1">Uncharacterized protein</fullName>
    </submittedName>
</protein>
<evidence type="ECO:0000313" key="1">
    <source>
        <dbReference type="EMBL" id="KAK2561057.1"/>
    </source>
</evidence>
<dbReference type="InterPro" id="IPR051771">
    <property type="entry name" value="FAM167_domain"/>
</dbReference>
<reference evidence="1" key="2">
    <citation type="journal article" date="2023" name="Science">
        <title>Genomic signatures of disease resistance in endangered staghorn corals.</title>
        <authorList>
            <person name="Vollmer S.V."/>
            <person name="Selwyn J.D."/>
            <person name="Despard B.A."/>
            <person name="Roesel C.L."/>
        </authorList>
    </citation>
    <scope>NUCLEOTIDE SEQUENCE</scope>
    <source>
        <strain evidence="1">K2</strain>
    </source>
</reference>
<keyword evidence="2" id="KW-1185">Reference proteome</keyword>
<dbReference type="PANTHER" id="PTHR32289">
    <property type="entry name" value="PROTEIN FAM167A"/>
    <property type="match status" value="1"/>
</dbReference>
<comment type="caution">
    <text evidence="1">The sequence shown here is derived from an EMBL/GenBank/DDBJ whole genome shotgun (WGS) entry which is preliminary data.</text>
</comment>